<dbReference type="AlphaFoldDB" id="A0A2K8QH16"/>
<organism evidence="1 2">
    <name type="scientific">Dickeya fangzhongdai</name>
    <dbReference type="NCBI Taxonomy" id="1778540"/>
    <lineage>
        <taxon>Bacteria</taxon>
        <taxon>Pseudomonadati</taxon>
        <taxon>Pseudomonadota</taxon>
        <taxon>Gammaproteobacteria</taxon>
        <taxon>Enterobacterales</taxon>
        <taxon>Pectobacteriaceae</taxon>
        <taxon>Dickeya</taxon>
    </lineage>
</organism>
<gene>
    <name evidence="1" type="ORF">CVE23_01300</name>
</gene>
<name>A0A2K8QH16_9GAMM</name>
<sequence length="71" mass="7765">MLSIECDGYAISRHTSSHRCVGFPRSPHSLTQVSSRGFAASPPSCNSNYLGGSSTLLHTRTDSHFYYAPQM</sequence>
<dbReference type="EMBL" id="CP025003">
    <property type="protein sequence ID" value="ATZ92732.1"/>
    <property type="molecule type" value="Genomic_DNA"/>
</dbReference>
<protein>
    <submittedName>
        <fullName evidence="1">Uncharacterized protein</fullName>
    </submittedName>
</protein>
<dbReference type="KEGG" id="dfn:CVE23_01300"/>
<reference evidence="2" key="1">
    <citation type="journal article" date="2018" name="Genome Announc.">
        <title>Complete genome sequence of a Dickeya fangzhongdai type strain causing bleeding canker of pear tree trunks.</title>
        <authorList>
            <person name="Zhao Y."/>
            <person name="Tian Y."/>
            <person name="Li X."/>
            <person name="Hu B."/>
        </authorList>
    </citation>
    <scope>NUCLEOTIDE SEQUENCE [LARGE SCALE GENOMIC DNA]</scope>
    <source>
        <strain evidence="2">DSM 101947</strain>
    </source>
</reference>
<evidence type="ECO:0000313" key="2">
    <source>
        <dbReference type="Proteomes" id="UP000231901"/>
    </source>
</evidence>
<evidence type="ECO:0000313" key="1">
    <source>
        <dbReference type="EMBL" id="ATZ92732.1"/>
    </source>
</evidence>
<accession>A0A2K8QH16</accession>
<proteinExistence type="predicted"/>
<dbReference type="Proteomes" id="UP000231901">
    <property type="component" value="Chromosome"/>
</dbReference>
<keyword evidence="2" id="KW-1185">Reference proteome</keyword>